<dbReference type="Pfam" id="PF21269">
    <property type="entry name" value="TreT_GT1"/>
    <property type="match status" value="1"/>
</dbReference>
<keyword evidence="3" id="KW-0313">Glucose metabolism</keyword>
<dbReference type="Gene3D" id="3.40.50.2000">
    <property type="entry name" value="Glycogen Phosphorylase B"/>
    <property type="match status" value="2"/>
</dbReference>
<feature type="domain" description="Trehalose synthase N-terminal" evidence="8">
    <location>
        <begin position="231"/>
        <end position="392"/>
    </location>
</feature>
<dbReference type="STRING" id="5098.A0A507QRW3"/>
<protein>
    <submittedName>
        <fullName evidence="9">Uncharacterized protein</fullName>
    </submittedName>
</protein>
<organism evidence="9 10">
    <name type="scientific">Monascus purpureus</name>
    <name type="common">Red mold</name>
    <name type="synonym">Monascus anka</name>
    <dbReference type="NCBI Taxonomy" id="5098"/>
    <lineage>
        <taxon>Eukaryota</taxon>
        <taxon>Fungi</taxon>
        <taxon>Dikarya</taxon>
        <taxon>Ascomycota</taxon>
        <taxon>Pezizomycotina</taxon>
        <taxon>Eurotiomycetes</taxon>
        <taxon>Eurotiomycetidae</taxon>
        <taxon>Eurotiales</taxon>
        <taxon>Aspergillaceae</taxon>
        <taxon>Monascus</taxon>
    </lineage>
</organism>
<comment type="caution">
    <text evidence="9">The sequence shown here is derived from an EMBL/GenBank/DDBJ whole genome shotgun (WGS) entry which is preliminary data.</text>
</comment>
<keyword evidence="6" id="KW-0119">Carbohydrate metabolism</keyword>
<comment type="subunit">
    <text evidence="2">Homodimer.</text>
</comment>
<gene>
    <name evidence="9" type="ORF">MPDQ_000498</name>
</gene>
<evidence type="ECO:0000313" key="9">
    <source>
        <dbReference type="EMBL" id="TQB70421.1"/>
    </source>
</evidence>
<keyword evidence="5" id="KW-0808">Transferase</keyword>
<dbReference type="InterPro" id="IPR049438">
    <property type="entry name" value="TreT_GT1"/>
</dbReference>
<dbReference type="EMBL" id="VIFY01000109">
    <property type="protein sequence ID" value="TQB70421.1"/>
    <property type="molecule type" value="Genomic_DNA"/>
</dbReference>
<name>A0A507QRW3_MONPU</name>
<evidence type="ECO:0000256" key="1">
    <source>
        <dbReference type="ARBA" id="ARBA00009481"/>
    </source>
</evidence>
<dbReference type="InterPro" id="IPR001296">
    <property type="entry name" value="Glyco_trans_1"/>
</dbReference>
<keyword evidence="10" id="KW-1185">Reference proteome</keyword>
<dbReference type="SUPFAM" id="SSF53756">
    <property type="entry name" value="UDP-Glycosyltransferase/glycogen phosphorylase"/>
    <property type="match status" value="1"/>
</dbReference>
<accession>A0A507QRW3</accession>
<evidence type="ECO:0000256" key="4">
    <source>
        <dbReference type="ARBA" id="ARBA00022676"/>
    </source>
</evidence>
<reference evidence="9 10" key="1">
    <citation type="submission" date="2019-06" db="EMBL/GenBank/DDBJ databases">
        <title>Wine fermentation using esterase from Monascus purpureus.</title>
        <authorList>
            <person name="Geng C."/>
            <person name="Zhang Y."/>
        </authorList>
    </citation>
    <scope>NUCLEOTIDE SEQUENCE [LARGE SCALE GENOMIC DNA]</scope>
    <source>
        <strain evidence="9">HQ1</strain>
    </source>
</reference>
<evidence type="ECO:0000256" key="2">
    <source>
        <dbReference type="ARBA" id="ARBA00011738"/>
    </source>
</evidence>
<evidence type="ECO:0000256" key="5">
    <source>
        <dbReference type="ARBA" id="ARBA00022679"/>
    </source>
</evidence>
<comment type="similarity">
    <text evidence="1">Belongs to the glycosyltransferase group 1 family. Glycosyltransferase 4 subfamily.</text>
</comment>
<proteinExistence type="inferred from homology"/>
<evidence type="ECO:0000259" key="7">
    <source>
        <dbReference type="Pfam" id="PF00534"/>
    </source>
</evidence>
<dbReference type="GO" id="GO:0006006">
    <property type="term" value="P:glucose metabolic process"/>
    <property type="evidence" value="ECO:0007669"/>
    <property type="project" value="UniProtKB-KW"/>
</dbReference>
<dbReference type="Proteomes" id="UP000319663">
    <property type="component" value="Unassembled WGS sequence"/>
</dbReference>
<feature type="domain" description="Glycosyl transferase family 1" evidence="7">
    <location>
        <begin position="450"/>
        <end position="624"/>
    </location>
</feature>
<dbReference type="Pfam" id="PF00534">
    <property type="entry name" value="Glycos_transf_1"/>
    <property type="match status" value="1"/>
</dbReference>
<dbReference type="OrthoDB" id="937291at2759"/>
<evidence type="ECO:0000313" key="10">
    <source>
        <dbReference type="Proteomes" id="UP000319663"/>
    </source>
</evidence>
<evidence type="ECO:0000256" key="6">
    <source>
        <dbReference type="ARBA" id="ARBA00023277"/>
    </source>
</evidence>
<keyword evidence="4" id="KW-0328">Glycosyltransferase</keyword>
<evidence type="ECO:0000256" key="3">
    <source>
        <dbReference type="ARBA" id="ARBA00022526"/>
    </source>
</evidence>
<dbReference type="PANTHER" id="PTHR47779">
    <property type="entry name" value="SYNTHASE (CCG-9), PUTATIVE (AFU_ORTHOLOGUE AFUA_3G12100)-RELATED"/>
    <property type="match status" value="1"/>
</dbReference>
<dbReference type="GO" id="GO:0016757">
    <property type="term" value="F:glycosyltransferase activity"/>
    <property type="evidence" value="ECO:0007669"/>
    <property type="project" value="UniProtKB-KW"/>
</dbReference>
<sequence length="683" mass="77435">MSGPWKFERRPFDRRAALESTPNSWVGAPPDIIYGGLSGVFPDGSEESARISVSVRDTTYLLDFCEYEFSEEDARPGSPLVVDRILSEFRSYSDQHLEKVMGVAMPSFVAERYPRLCPRLWSELDIVPVVLPEEKRFNELYTLPDAFHGWDSRTLDEQSDSMGRKCVRVFGPDNAPIVQVGYLGLVEVDAAFRITPSRLDDYERTATAGVISQIYQLASDIKKRGVKIAIFSSTPQGGGVALMRHALIRHNHYLGVDMKWYVPKPRPGVFNVTKTSHNILQGISRPGQRLTANDHALVVHWMQENAKRYWLRPGGPMRKPSEGGADFIIIDDPQMPALIQIAKQIAPNRPVIYRSHIQMRSDLIDIPGSPQEDVWNWIWQYIQKADIFISHPVSSFVPSCIPREKVGYMPATTDWLDGLNKPLRDWDIAFYGRNFNSWCRSIDMPTIDYPDDEYVIQVARFDPSKGIPDLLEAYEKFHERLTNTFPDMQPPKLLICGHSSIDDPEGTKVYDSAVAHIEHDIPHIRDFVCVMRVRPSDQVLNALISKAKIALQLSTREGFEVKVSEALHKGKPVIATKAGGIPLQIQHEKNGFLVEVGDTDAVARHLFELWTDQDLYNRMSEYAFNNISDEVSTAGGTLDWLYLASKMTKGEDVKPNGRWIHDVAREEALDGQTDDEIKLKRDL</sequence>
<evidence type="ECO:0000259" key="8">
    <source>
        <dbReference type="Pfam" id="PF21269"/>
    </source>
</evidence>
<dbReference type="PANTHER" id="PTHR47779:SF1">
    <property type="entry name" value="SYNTHASE (CCG-9), PUTATIVE (AFU_ORTHOLOGUE AFUA_3G12100)-RELATED"/>
    <property type="match status" value="1"/>
</dbReference>
<dbReference type="InterPro" id="IPR052078">
    <property type="entry name" value="Trehalose_Metab_GTase"/>
</dbReference>
<dbReference type="AlphaFoldDB" id="A0A507QRW3"/>